<organism evidence="1 2">
    <name type="scientific">Populus trichocarpa</name>
    <name type="common">Western balsam poplar</name>
    <name type="synonym">Populus balsamifera subsp. trichocarpa</name>
    <dbReference type="NCBI Taxonomy" id="3694"/>
    <lineage>
        <taxon>Eukaryota</taxon>
        <taxon>Viridiplantae</taxon>
        <taxon>Streptophyta</taxon>
        <taxon>Embryophyta</taxon>
        <taxon>Tracheophyta</taxon>
        <taxon>Spermatophyta</taxon>
        <taxon>Magnoliopsida</taxon>
        <taxon>eudicotyledons</taxon>
        <taxon>Gunneridae</taxon>
        <taxon>Pentapetalae</taxon>
        <taxon>rosids</taxon>
        <taxon>fabids</taxon>
        <taxon>Malpighiales</taxon>
        <taxon>Salicaceae</taxon>
        <taxon>Saliceae</taxon>
        <taxon>Populus</taxon>
    </lineage>
</organism>
<evidence type="ECO:0000313" key="1">
    <source>
        <dbReference type="EMBL" id="KAI9397152.1"/>
    </source>
</evidence>
<dbReference type="EMBL" id="CM009292">
    <property type="protein sequence ID" value="KAI9397152.1"/>
    <property type="molecule type" value="Genomic_DNA"/>
</dbReference>
<gene>
    <name evidence="1" type="ORF">POPTR_003G002950v4</name>
</gene>
<dbReference type="Proteomes" id="UP000006729">
    <property type="component" value="Chromosome 3"/>
</dbReference>
<evidence type="ECO:0000313" key="2">
    <source>
        <dbReference type="Proteomes" id="UP000006729"/>
    </source>
</evidence>
<accession>A0ACC0T6F9</accession>
<keyword evidence="2" id="KW-1185">Reference proteome</keyword>
<proteinExistence type="predicted"/>
<sequence length="1290" mass="142512">MSLYLLLLLRRSSATLTINNHPLIRALHHLSLSPLVHTPNLSPPISTSPLLPPSRTFAFSSAEEAAADRRKRRRRLRIDPPFQAMQSNPPPPDPNAPRLPDSTNALTGHRLNLHNRVQSLIRAYDLDTASLVARNSVYSRTRPTVFTCNAIIAAMYRAKRYDDAVSLFKFFFEKHNIVPNVVSYNNLINAHCDEGKVDLGLEIYRRIIETALFSPSSVTYRHLTKGLIDAGRIEDAVALLREMLAKGHGADSLVYNNVIKGFLELGNLEKANEFFDELKERCLVYDGVINATFMDWWFKQGKDKEAMGSYKSWQDKNFKVVPATCNTILEVLVRYGKKEAACALFEHMLDNHTPPTQQAVNSDTFNIMVNECFKEAGFEEAIHTFKKAGTKSGSKPFQMDVAGYNNIIARFCENGMMEHAEEFFAALLAKCLTPDVVTFRTLIDAYLKREEIDDVLRTLNKMADAGLRVVASFGTRVFGELIKNGKEVESAEILTKMGNKDPKPDSSIYDVVVRGLCSAGELDASKDMLDQMIKYGVGIPPALKEFLIEVFGNAGRASEIKSVLDESKWINISRPAYARQPRSQHETAQMASGQPLGPSPMMGRSVSSEPQIARPQSFGVHPMSRQTELGSPQMTGQLSLGSHNKQQPSEFLHMDQQHPLRPYQGQQSSWSSQHEPAQMASGQPLGPSPMTRRSVSSEPQIARSESFCVHPMSGQTQLGSPQMIGRQSLGSHNRQQPSEFHNMDQKHPSGFHNMDQQHPLRPYQGQQSSWSSQHEPAQMESGQPLGPSPMTGRSVSSEPQIARSQSFGVHPMSGQTQLGSPQMTGQPSLGSHNRQQPSEFHNMDKKLLSGLHNMDQQHPLRPYQDTTAGQQSSWSSQHEPAQMASGQPLGPSPMTGRSVSSEPQIARSQSFGVHPLSGQTQLGSPQMTGQPSIGSHNRQQPSEFLNMDQKHPLGLHNMDPPMTGRSVSSESQIARSQSFGVHPMSRQAHLGSPQMTGQPSLGSHNREQPSEFHNMDQIHPSGLHDMDWQPPLRPYQGQQSTWSSQTIGQHPSRSFQAAGQHPSQSSQAAGQHPSWSSQTGQHPLWSSKTGQHPSWSSHTGEQQPSWSSQTGGQQQSQSSQSRGQQASWSFQAAGQHLSRSSQAAGQHLSRSSQAAGQHPSWSSQTGQHPSWSSHTGEQQASWSSQSRVQQASWSSNMEQQPSGTSHVIESHPNESPEMSGQVPFESSKNGGQYSYGSPAVVRHHPAGSSQIVGQHEWQDNQQLPNGPPDMAEEYSSAALEWQHSHRQAAA</sequence>
<protein>
    <submittedName>
        <fullName evidence="1">Uncharacterized protein</fullName>
    </submittedName>
</protein>
<comment type="caution">
    <text evidence="1">The sequence shown here is derived from an EMBL/GenBank/DDBJ whole genome shotgun (WGS) entry which is preliminary data.</text>
</comment>
<name>A0ACC0T6F9_POPTR</name>
<reference evidence="1 2" key="1">
    <citation type="journal article" date="2006" name="Science">
        <title>The genome of black cottonwood, Populus trichocarpa (Torr. &amp; Gray).</title>
        <authorList>
            <person name="Tuskan G.A."/>
            <person name="Difazio S."/>
            <person name="Jansson S."/>
            <person name="Bohlmann J."/>
            <person name="Grigoriev I."/>
            <person name="Hellsten U."/>
            <person name="Putnam N."/>
            <person name="Ralph S."/>
            <person name="Rombauts S."/>
            <person name="Salamov A."/>
            <person name="Schein J."/>
            <person name="Sterck L."/>
            <person name="Aerts A."/>
            <person name="Bhalerao R.R."/>
            <person name="Bhalerao R.P."/>
            <person name="Blaudez D."/>
            <person name="Boerjan W."/>
            <person name="Brun A."/>
            <person name="Brunner A."/>
            <person name="Busov V."/>
            <person name="Campbell M."/>
            <person name="Carlson J."/>
            <person name="Chalot M."/>
            <person name="Chapman J."/>
            <person name="Chen G.L."/>
            <person name="Cooper D."/>
            <person name="Coutinho P.M."/>
            <person name="Couturier J."/>
            <person name="Covert S."/>
            <person name="Cronk Q."/>
            <person name="Cunningham R."/>
            <person name="Davis J."/>
            <person name="Degroeve S."/>
            <person name="Dejardin A."/>
            <person name="Depamphilis C."/>
            <person name="Detter J."/>
            <person name="Dirks B."/>
            <person name="Dubchak I."/>
            <person name="Duplessis S."/>
            <person name="Ehlting J."/>
            <person name="Ellis B."/>
            <person name="Gendler K."/>
            <person name="Goodstein D."/>
            <person name="Gribskov M."/>
            <person name="Grimwood J."/>
            <person name="Groover A."/>
            <person name="Gunter L."/>
            <person name="Hamberger B."/>
            <person name="Heinze B."/>
            <person name="Helariutta Y."/>
            <person name="Henrissat B."/>
            <person name="Holligan D."/>
            <person name="Holt R."/>
            <person name="Huang W."/>
            <person name="Islam-Faridi N."/>
            <person name="Jones S."/>
            <person name="Jones-Rhoades M."/>
            <person name="Jorgensen R."/>
            <person name="Joshi C."/>
            <person name="Kangasjarvi J."/>
            <person name="Karlsson J."/>
            <person name="Kelleher C."/>
            <person name="Kirkpatrick R."/>
            <person name="Kirst M."/>
            <person name="Kohler A."/>
            <person name="Kalluri U."/>
            <person name="Larimer F."/>
            <person name="Leebens-Mack J."/>
            <person name="Leple J.C."/>
            <person name="Locascio P."/>
            <person name="Lou Y."/>
            <person name="Lucas S."/>
            <person name="Martin F."/>
            <person name="Montanini B."/>
            <person name="Napoli C."/>
            <person name="Nelson D.R."/>
            <person name="Nelson C."/>
            <person name="Nieminen K."/>
            <person name="Nilsson O."/>
            <person name="Pereda V."/>
            <person name="Peter G."/>
            <person name="Philippe R."/>
            <person name="Pilate G."/>
            <person name="Poliakov A."/>
            <person name="Razumovskaya J."/>
            <person name="Richardson P."/>
            <person name="Rinaldi C."/>
            <person name="Ritland K."/>
            <person name="Rouze P."/>
            <person name="Ryaboy D."/>
            <person name="Schmutz J."/>
            <person name="Schrader J."/>
            <person name="Segerman B."/>
            <person name="Shin H."/>
            <person name="Siddiqui A."/>
            <person name="Sterky F."/>
            <person name="Terry A."/>
            <person name="Tsai C.J."/>
            <person name="Uberbacher E."/>
            <person name="Unneberg P."/>
            <person name="Vahala J."/>
            <person name="Wall K."/>
            <person name="Wessler S."/>
            <person name="Yang G."/>
            <person name="Yin T."/>
            <person name="Douglas C."/>
            <person name="Marra M."/>
            <person name="Sandberg G."/>
            <person name="Van de Peer Y."/>
            <person name="Rokhsar D."/>
        </authorList>
    </citation>
    <scope>NUCLEOTIDE SEQUENCE [LARGE SCALE GENOMIC DNA]</scope>
    <source>
        <strain evidence="2">cv. Nisqually</strain>
    </source>
</reference>